<evidence type="ECO:0000256" key="1">
    <source>
        <dbReference type="SAM" id="SignalP"/>
    </source>
</evidence>
<evidence type="ECO:0000313" key="2">
    <source>
        <dbReference type="EMBL" id="OJI82597.1"/>
    </source>
</evidence>
<dbReference type="VEuPathDB" id="FungiDB:ASPTUDRAFT_66756"/>
<evidence type="ECO:0000313" key="3">
    <source>
        <dbReference type="Proteomes" id="UP000184304"/>
    </source>
</evidence>
<organism evidence="2 3">
    <name type="scientific">Aspergillus tubingensis (strain CBS 134.48)</name>
    <dbReference type="NCBI Taxonomy" id="767770"/>
    <lineage>
        <taxon>Eukaryota</taxon>
        <taxon>Fungi</taxon>
        <taxon>Dikarya</taxon>
        <taxon>Ascomycota</taxon>
        <taxon>Pezizomycotina</taxon>
        <taxon>Eurotiomycetes</taxon>
        <taxon>Eurotiomycetidae</taxon>
        <taxon>Eurotiales</taxon>
        <taxon>Aspergillaceae</taxon>
        <taxon>Aspergillus</taxon>
        <taxon>Aspergillus subgen. Circumdati</taxon>
    </lineage>
</organism>
<reference evidence="3" key="1">
    <citation type="journal article" date="2017" name="Genome Biol.">
        <title>Comparative genomics reveals high biological diversity and specific adaptations in the industrially and medically important fungal genus Aspergillus.</title>
        <authorList>
            <person name="de Vries R.P."/>
            <person name="Riley R."/>
            <person name="Wiebenga A."/>
            <person name="Aguilar-Osorio G."/>
            <person name="Amillis S."/>
            <person name="Uchima C.A."/>
            <person name="Anderluh G."/>
            <person name="Asadollahi M."/>
            <person name="Askin M."/>
            <person name="Barry K."/>
            <person name="Battaglia E."/>
            <person name="Bayram O."/>
            <person name="Benocci T."/>
            <person name="Braus-Stromeyer S.A."/>
            <person name="Caldana C."/>
            <person name="Canovas D."/>
            <person name="Cerqueira G.C."/>
            <person name="Chen F."/>
            <person name="Chen W."/>
            <person name="Choi C."/>
            <person name="Clum A."/>
            <person name="Dos Santos R.A."/>
            <person name="Damasio A.R."/>
            <person name="Diallinas G."/>
            <person name="Emri T."/>
            <person name="Fekete E."/>
            <person name="Flipphi M."/>
            <person name="Freyberg S."/>
            <person name="Gallo A."/>
            <person name="Gournas C."/>
            <person name="Habgood R."/>
            <person name="Hainaut M."/>
            <person name="Harispe M.L."/>
            <person name="Henrissat B."/>
            <person name="Hilden K.S."/>
            <person name="Hope R."/>
            <person name="Hossain A."/>
            <person name="Karabika E."/>
            <person name="Karaffa L."/>
            <person name="Karanyi Z."/>
            <person name="Krasevec N."/>
            <person name="Kuo A."/>
            <person name="Kusch H."/>
            <person name="LaButti K."/>
            <person name="Lagendijk E.L."/>
            <person name="Lapidus A."/>
            <person name="Levasseur A."/>
            <person name="Lindquist E."/>
            <person name="Lipzen A."/>
            <person name="Logrieco A.F."/>
            <person name="MacCabe A."/>
            <person name="Maekelae M.R."/>
            <person name="Malavazi I."/>
            <person name="Melin P."/>
            <person name="Meyer V."/>
            <person name="Mielnichuk N."/>
            <person name="Miskei M."/>
            <person name="Molnar A.P."/>
            <person name="Mule G."/>
            <person name="Ngan C.Y."/>
            <person name="Orejas M."/>
            <person name="Orosz E."/>
            <person name="Ouedraogo J.P."/>
            <person name="Overkamp K.M."/>
            <person name="Park H.-S."/>
            <person name="Perrone G."/>
            <person name="Piumi F."/>
            <person name="Punt P.J."/>
            <person name="Ram A.F."/>
            <person name="Ramon A."/>
            <person name="Rauscher S."/>
            <person name="Record E."/>
            <person name="Riano-Pachon D.M."/>
            <person name="Robert V."/>
            <person name="Roehrig J."/>
            <person name="Ruller R."/>
            <person name="Salamov A."/>
            <person name="Salih N.S."/>
            <person name="Samson R.A."/>
            <person name="Sandor E."/>
            <person name="Sanguinetti M."/>
            <person name="Schuetze T."/>
            <person name="Sepcic K."/>
            <person name="Shelest E."/>
            <person name="Sherlock G."/>
            <person name="Sophianopoulou V."/>
            <person name="Squina F.M."/>
            <person name="Sun H."/>
            <person name="Susca A."/>
            <person name="Todd R.B."/>
            <person name="Tsang A."/>
            <person name="Unkles S.E."/>
            <person name="van de Wiele N."/>
            <person name="van Rossen-Uffink D."/>
            <person name="Oliveira J.V."/>
            <person name="Vesth T.C."/>
            <person name="Visser J."/>
            <person name="Yu J.-H."/>
            <person name="Zhou M."/>
            <person name="Andersen M.R."/>
            <person name="Archer D.B."/>
            <person name="Baker S.E."/>
            <person name="Benoit I."/>
            <person name="Brakhage A.A."/>
            <person name="Braus G.H."/>
            <person name="Fischer R."/>
            <person name="Frisvad J.C."/>
            <person name="Goldman G.H."/>
            <person name="Houbraken J."/>
            <person name="Oakley B."/>
            <person name="Pocsi I."/>
            <person name="Scazzocchio C."/>
            <person name="Seiboth B."/>
            <person name="vanKuyk P.A."/>
            <person name="Wortman J."/>
            <person name="Dyer P.S."/>
            <person name="Grigoriev I.V."/>
        </authorList>
    </citation>
    <scope>NUCLEOTIDE SEQUENCE [LARGE SCALE GENOMIC DNA]</scope>
    <source>
        <strain evidence="3">CBS 134.48</strain>
    </source>
</reference>
<accession>A0A1L9MZX2</accession>
<keyword evidence="1" id="KW-0732">Signal</keyword>
<dbReference type="EMBL" id="KV878204">
    <property type="protein sequence ID" value="OJI82597.1"/>
    <property type="molecule type" value="Genomic_DNA"/>
</dbReference>
<protein>
    <submittedName>
        <fullName evidence="2">Uncharacterized protein</fullName>
    </submittedName>
</protein>
<proteinExistence type="predicted"/>
<dbReference type="Proteomes" id="UP000184304">
    <property type="component" value="Unassembled WGS sequence"/>
</dbReference>
<sequence>MMMWIAFTACLLMVLVLARLIPLWDAVNPVTVTRIATAMTTTTGGGTPTEWAKRVEVYTSPSWQGVLRPETLDLYCEAFVYFGASALSALI</sequence>
<dbReference type="AlphaFoldDB" id="A0A1L9MZX2"/>
<keyword evidence="3" id="KW-1185">Reference proteome</keyword>
<name>A0A1L9MZX2_ASPTC</name>
<feature type="chain" id="PRO_5012431251" evidence="1">
    <location>
        <begin position="19"/>
        <end position="91"/>
    </location>
</feature>
<feature type="signal peptide" evidence="1">
    <location>
        <begin position="1"/>
        <end position="18"/>
    </location>
</feature>
<gene>
    <name evidence="2" type="ORF">ASPTUDRAFT_66756</name>
</gene>